<evidence type="ECO:0000313" key="1">
    <source>
        <dbReference type="EMBL" id="NYD65983.1"/>
    </source>
</evidence>
<accession>A0A4Q2M2X5</accession>
<dbReference type="EMBL" id="JACCBI010000001">
    <property type="protein sequence ID" value="NYD65983.1"/>
    <property type="molecule type" value="Genomic_DNA"/>
</dbReference>
<comment type="caution">
    <text evidence="2">The sequence shown here is derived from an EMBL/GenBank/DDBJ whole genome shotgun (WGS) entry which is preliminary data.</text>
</comment>
<evidence type="ECO:0000313" key="4">
    <source>
        <dbReference type="Proteomes" id="UP000581087"/>
    </source>
</evidence>
<protein>
    <submittedName>
        <fullName evidence="2">Uncharacterized protein</fullName>
    </submittedName>
</protein>
<dbReference type="Proteomes" id="UP000292686">
    <property type="component" value="Unassembled WGS sequence"/>
</dbReference>
<gene>
    <name evidence="1" type="ORF">BJ972_000502</name>
    <name evidence="2" type="ORF">ESP50_11195</name>
</gene>
<dbReference type="EMBL" id="SDPM01000005">
    <property type="protein sequence ID" value="RXZ86315.1"/>
    <property type="molecule type" value="Genomic_DNA"/>
</dbReference>
<evidence type="ECO:0000313" key="3">
    <source>
        <dbReference type="Proteomes" id="UP000292686"/>
    </source>
</evidence>
<dbReference type="RefSeq" id="WP_129175128.1">
    <property type="nucleotide sequence ID" value="NZ_JACCBI010000001.1"/>
</dbReference>
<evidence type="ECO:0000313" key="2">
    <source>
        <dbReference type="EMBL" id="RXZ86315.1"/>
    </source>
</evidence>
<reference evidence="2 3" key="1">
    <citation type="submission" date="2019-01" db="EMBL/GenBank/DDBJ databases">
        <title>Agromyces.</title>
        <authorList>
            <person name="Li J."/>
        </authorList>
    </citation>
    <scope>NUCLEOTIDE SEQUENCE [LARGE SCALE GENOMIC DNA]</scope>
    <source>
        <strain evidence="2 3">DSM 23870</strain>
    </source>
</reference>
<keyword evidence="3" id="KW-1185">Reference proteome</keyword>
<dbReference type="Proteomes" id="UP000581087">
    <property type="component" value="Unassembled WGS sequence"/>
</dbReference>
<dbReference type="AlphaFoldDB" id="A0A4Q2M2X5"/>
<reference evidence="1 4" key="2">
    <citation type="submission" date="2020-07" db="EMBL/GenBank/DDBJ databases">
        <title>Sequencing the genomes of 1000 actinobacteria strains.</title>
        <authorList>
            <person name="Klenk H.-P."/>
        </authorList>
    </citation>
    <scope>NUCLEOTIDE SEQUENCE [LARGE SCALE GENOMIC DNA]</scope>
    <source>
        <strain evidence="1 4">DSM 23870</strain>
    </source>
</reference>
<dbReference type="Gene3D" id="2.60.120.260">
    <property type="entry name" value="Galactose-binding domain-like"/>
    <property type="match status" value="1"/>
</dbReference>
<sequence length="459" mass="50645">MTLLTFSGTPMLVSETEVALNIATNPSFERDDDFPYELERNFITCPLVELGSPYWSTGNPTVVGVEAIDDGAGELYFKGTRTTTAAYSLRVGFNATPLTPGPYEALIEARGDDGFVRMTVRTGTSTTAVEQIDHTLTSEWTLLRVPFTVSTAGNYSIAGVSTSGLVGASFELRRAAIVRPGGRYINGSMTGEGDFFYDWFSGVPNRSVSRYSARYQVPDWAGAHISTEWFVSGTRSARVPPGSSWGMYLPENQLWTVLVTARDIGQEFGLGEVVKTATSSFETMRITTTGNYLVLAPGWWDNLLVVAGEYDGPYFDGDTPSTYTEIIGWTGTPHQAESRWIHREFEFPKYVEPILVVGYESTRAARAIVHEILDNTAPSVVLRAAASRSGKLRLIFDNEEDAYGAERAHAESGYWTLTDPDRPSLNMTYVVADGDIVRTLDPETRTIWVLEIPFVEVQL</sequence>
<name>A0A4Q2M2X5_9MICO</name>
<dbReference type="OrthoDB" id="5074651at2"/>
<proteinExistence type="predicted"/>
<organism evidence="2 3">
    <name type="scientific">Agromyces atrinae</name>
    <dbReference type="NCBI Taxonomy" id="592376"/>
    <lineage>
        <taxon>Bacteria</taxon>
        <taxon>Bacillati</taxon>
        <taxon>Actinomycetota</taxon>
        <taxon>Actinomycetes</taxon>
        <taxon>Micrococcales</taxon>
        <taxon>Microbacteriaceae</taxon>
        <taxon>Agromyces</taxon>
    </lineage>
</organism>